<dbReference type="Proteomes" id="UP000553343">
    <property type="component" value="Unassembled WGS sequence"/>
</dbReference>
<evidence type="ECO:0000313" key="1">
    <source>
        <dbReference type="EMBL" id="NWH05907.1"/>
    </source>
</evidence>
<dbReference type="RefSeq" id="WP_178367362.1">
    <property type="nucleotide sequence ID" value="NZ_JACADJ010000050.1"/>
</dbReference>
<keyword evidence="2" id="KW-1185">Reference proteome</keyword>
<dbReference type="EMBL" id="JACADJ010000050">
    <property type="protein sequence ID" value="NWH05907.1"/>
    <property type="molecule type" value="Genomic_DNA"/>
</dbReference>
<evidence type="ECO:0000313" key="2">
    <source>
        <dbReference type="Proteomes" id="UP000553343"/>
    </source>
</evidence>
<dbReference type="AlphaFoldDB" id="A0A850TCD9"/>
<protein>
    <submittedName>
        <fullName evidence="1">Uncharacterized protein</fullName>
    </submittedName>
</protein>
<name>A0A850TCD9_9BACT</name>
<organism evidence="1 2">
    <name type="scientific">Desulfobacter latus</name>
    <dbReference type="NCBI Taxonomy" id="2292"/>
    <lineage>
        <taxon>Bacteria</taxon>
        <taxon>Pseudomonadati</taxon>
        <taxon>Thermodesulfobacteriota</taxon>
        <taxon>Desulfobacteria</taxon>
        <taxon>Desulfobacterales</taxon>
        <taxon>Desulfobacteraceae</taxon>
        <taxon>Desulfobacter</taxon>
    </lineage>
</organism>
<reference evidence="1 2" key="1">
    <citation type="submission" date="2020-06" db="EMBL/GenBank/DDBJ databases">
        <title>High-quality draft genome of sulfate reducer Desulfobacter latus type strain AcrS2 isolated from marine sediment.</title>
        <authorList>
            <person name="Hoppe M."/>
            <person name="Larsen C.K."/>
            <person name="Marshall I.P.G."/>
            <person name="Schramm A."/>
            <person name="Marietou A.G."/>
        </authorList>
    </citation>
    <scope>NUCLEOTIDE SEQUENCE [LARGE SCALE GENOMIC DNA]</scope>
    <source>
        <strain evidence="1 2">AcRS2</strain>
    </source>
</reference>
<gene>
    <name evidence="1" type="ORF">HXW94_13080</name>
</gene>
<proteinExistence type="predicted"/>
<accession>A0A850TCD9</accession>
<sequence length="353" mass="40253">MGNGIPSSGYSRRDVGQVLLDFSGNRLLVYDISDTACLMESIPFDVVLENAPENPRLNNEVPYNLKECSKSFHRILHILHQDRKIISIILSAFFRAIHSRLASHIFRNDITFLLPTVWEPDINVVLIDTFLSVFHVSRLQAFDDVLACLPYLFPNDFNEISTPFQNHGDDHAILEALKQAVGFKKSTESKGAAYKLVRFRWKLLRNLNQMDQFSEVKANGIMNIRKGFSHNWVNRISMDLNIGIDTGSETVPLRLMSPDVPIGDTIFVNFQIPALEGKIDLPLVAWLQGDLDSLFRLHRFTFAMPYYLNRREKMANGTLALNKETHFSLKGTLLCEETGNKQEAVFNLPMLVR</sequence>
<comment type="caution">
    <text evidence="1">The sequence shown here is derived from an EMBL/GenBank/DDBJ whole genome shotgun (WGS) entry which is preliminary data.</text>
</comment>